<dbReference type="Proteomes" id="UP000215914">
    <property type="component" value="Chromosome 7"/>
</dbReference>
<dbReference type="InParanoid" id="A0A251U9I7"/>
<dbReference type="EMBL" id="CM007896">
    <property type="protein sequence ID" value="OTG20000.1"/>
    <property type="molecule type" value="Genomic_DNA"/>
</dbReference>
<proteinExistence type="predicted"/>
<sequence>MKHKSRNTEPMSYISRPGKLVVRDDQLGTGVSRLRTSSDGFSNLSMEAYMLTKRSTDGIMSKFSHPSGKPTSAKAS</sequence>
<accession>A0A251U9I7</accession>
<reference evidence="2" key="1">
    <citation type="journal article" date="2017" name="Nature">
        <title>The sunflower genome provides insights into oil metabolism, flowering and Asterid evolution.</title>
        <authorList>
            <person name="Badouin H."/>
            <person name="Gouzy J."/>
            <person name="Grassa C.J."/>
            <person name="Murat F."/>
            <person name="Staton S.E."/>
            <person name="Cottret L."/>
            <person name="Lelandais-Briere C."/>
            <person name="Owens G.L."/>
            <person name="Carrere S."/>
            <person name="Mayjonade B."/>
            <person name="Legrand L."/>
            <person name="Gill N."/>
            <person name="Kane N.C."/>
            <person name="Bowers J.E."/>
            <person name="Hubner S."/>
            <person name="Bellec A."/>
            <person name="Berard A."/>
            <person name="Berges H."/>
            <person name="Blanchet N."/>
            <person name="Boniface M.C."/>
            <person name="Brunel D."/>
            <person name="Catrice O."/>
            <person name="Chaidir N."/>
            <person name="Claudel C."/>
            <person name="Donnadieu C."/>
            <person name="Faraut T."/>
            <person name="Fievet G."/>
            <person name="Helmstetter N."/>
            <person name="King M."/>
            <person name="Knapp S.J."/>
            <person name="Lai Z."/>
            <person name="Le Paslier M.C."/>
            <person name="Lippi Y."/>
            <person name="Lorenzon L."/>
            <person name="Mandel J.R."/>
            <person name="Marage G."/>
            <person name="Marchand G."/>
            <person name="Marquand E."/>
            <person name="Bret-Mestries E."/>
            <person name="Morien E."/>
            <person name="Nambeesan S."/>
            <person name="Nguyen T."/>
            <person name="Pegot-Espagnet P."/>
            <person name="Pouilly N."/>
            <person name="Raftis F."/>
            <person name="Sallet E."/>
            <person name="Schiex T."/>
            <person name="Thomas J."/>
            <person name="Vandecasteele C."/>
            <person name="Vares D."/>
            <person name="Vear F."/>
            <person name="Vautrin S."/>
            <person name="Crespi M."/>
            <person name="Mangin B."/>
            <person name="Burke J.M."/>
            <person name="Salse J."/>
            <person name="Munos S."/>
            <person name="Vincourt P."/>
            <person name="Rieseberg L.H."/>
            <person name="Langlade N.B."/>
        </authorList>
    </citation>
    <scope>NUCLEOTIDE SEQUENCE [LARGE SCALE GENOMIC DNA]</scope>
    <source>
        <strain evidence="2">cv. SF193</strain>
    </source>
</reference>
<name>A0A251U9I7_HELAN</name>
<gene>
    <name evidence="1" type="ORF">HannXRQ_Chr07g0188161</name>
</gene>
<keyword evidence="2" id="KW-1185">Reference proteome</keyword>
<organism evidence="1 2">
    <name type="scientific">Helianthus annuus</name>
    <name type="common">Common sunflower</name>
    <dbReference type="NCBI Taxonomy" id="4232"/>
    <lineage>
        <taxon>Eukaryota</taxon>
        <taxon>Viridiplantae</taxon>
        <taxon>Streptophyta</taxon>
        <taxon>Embryophyta</taxon>
        <taxon>Tracheophyta</taxon>
        <taxon>Spermatophyta</taxon>
        <taxon>Magnoliopsida</taxon>
        <taxon>eudicotyledons</taxon>
        <taxon>Gunneridae</taxon>
        <taxon>Pentapetalae</taxon>
        <taxon>asterids</taxon>
        <taxon>campanulids</taxon>
        <taxon>Asterales</taxon>
        <taxon>Asteraceae</taxon>
        <taxon>Asteroideae</taxon>
        <taxon>Heliantheae alliance</taxon>
        <taxon>Heliantheae</taxon>
        <taxon>Helianthus</taxon>
    </lineage>
</organism>
<protein>
    <submittedName>
        <fullName evidence="1">Uncharacterized protein</fullName>
    </submittedName>
</protein>
<evidence type="ECO:0000313" key="1">
    <source>
        <dbReference type="EMBL" id="OTG20000.1"/>
    </source>
</evidence>
<evidence type="ECO:0000313" key="2">
    <source>
        <dbReference type="Proteomes" id="UP000215914"/>
    </source>
</evidence>
<dbReference type="AlphaFoldDB" id="A0A251U9I7"/>